<evidence type="ECO:0000313" key="2">
    <source>
        <dbReference type="EMBL" id="SUD69095.1"/>
    </source>
</evidence>
<dbReference type="Gene3D" id="3.90.1580.10">
    <property type="entry name" value="paralog of FGE (formylglycine-generating enzyme)"/>
    <property type="match status" value="1"/>
</dbReference>
<organism evidence="2 3">
    <name type="scientific">Pseudomonas putida</name>
    <name type="common">Arthrobacter siderocapsulatus</name>
    <dbReference type="NCBI Taxonomy" id="303"/>
    <lineage>
        <taxon>Bacteria</taxon>
        <taxon>Pseudomonadati</taxon>
        <taxon>Pseudomonadota</taxon>
        <taxon>Gammaproteobacteria</taxon>
        <taxon>Pseudomonadales</taxon>
        <taxon>Pseudomonadaceae</taxon>
        <taxon>Pseudomonas</taxon>
    </lineage>
</organism>
<dbReference type="AlphaFoldDB" id="A0A379KNR4"/>
<dbReference type="GO" id="GO:0120147">
    <property type="term" value="F:formylglycine-generating oxidase activity"/>
    <property type="evidence" value="ECO:0007669"/>
    <property type="project" value="TreeGrafter"/>
</dbReference>
<dbReference type="PANTHER" id="PTHR23150:SF19">
    <property type="entry name" value="FORMYLGLYCINE-GENERATING ENZYME"/>
    <property type="match status" value="1"/>
</dbReference>
<dbReference type="InterPro" id="IPR005532">
    <property type="entry name" value="SUMF_dom"/>
</dbReference>
<reference evidence="2 3" key="1">
    <citation type="submission" date="2018-06" db="EMBL/GenBank/DDBJ databases">
        <authorList>
            <consortium name="Pathogen Informatics"/>
            <person name="Doyle S."/>
        </authorList>
    </citation>
    <scope>NUCLEOTIDE SEQUENCE [LARGE SCALE GENOMIC DNA]</scope>
    <source>
        <strain evidence="2 3">NCTC7914</strain>
    </source>
</reference>
<name>A0A379KNR4_PSEPU</name>
<dbReference type="RefSeq" id="WP_222838750.1">
    <property type="nucleotide sequence ID" value="NZ_UGUY01000001.1"/>
</dbReference>
<dbReference type="EC" id="2.7.11.1" evidence="2"/>
<keyword evidence="2" id="KW-0808">Transferase</keyword>
<protein>
    <submittedName>
        <fullName evidence="2">PvdO protein</fullName>
        <ecNumber evidence="2">2.7.11.1</ecNumber>
    </submittedName>
</protein>
<feature type="domain" description="Sulfatase-modifying factor enzyme-like" evidence="1">
    <location>
        <begin position="48"/>
        <end position="294"/>
    </location>
</feature>
<dbReference type="Proteomes" id="UP000254602">
    <property type="component" value="Unassembled WGS sequence"/>
</dbReference>
<dbReference type="PROSITE" id="PS51257">
    <property type="entry name" value="PROKAR_LIPOPROTEIN"/>
    <property type="match status" value="1"/>
</dbReference>
<evidence type="ECO:0000313" key="3">
    <source>
        <dbReference type="Proteomes" id="UP000254602"/>
    </source>
</evidence>
<dbReference type="PANTHER" id="PTHR23150">
    <property type="entry name" value="SULFATASE MODIFYING FACTOR 1, 2"/>
    <property type="match status" value="1"/>
</dbReference>
<proteinExistence type="predicted"/>
<gene>
    <name evidence="2" type="primary">pvdO_3</name>
    <name evidence="2" type="ORF">NCTC7914_03232</name>
</gene>
<sequence>MKIFKAPIFFLVFFSLSGCDQLASGVGYKEVRITSIEMKHFVEEVKRDLVFVESGEYLMGDYGLQYGAEQMSYDGDEDSRPVHKVKLSTFSIARFKVSNKEFEMYLKSNGLDLRSFEEGDRQEDWKNIHSLPNLLAHMDWYEADRYCNWLAKVSNLPFSLPTEAQWEYAARSRGQFLMVATDDGTYRQTNDGFTKDGGGPKGINISTSRDRKEFARKMGWRTGVLTPLPVDRFPPNPLGLYAMSDNGLEWVKDWYDENYYQYSPEIDPQGPETPVTKDYFGRDTKVVRGQANANPSWGGGVNVHRTSANPHGYAFEHKMIVLRDKTARCVVNSYKRIE</sequence>
<accession>A0A379KNR4</accession>
<dbReference type="Pfam" id="PF03781">
    <property type="entry name" value="FGE-sulfatase"/>
    <property type="match status" value="1"/>
</dbReference>
<dbReference type="GO" id="GO:0004674">
    <property type="term" value="F:protein serine/threonine kinase activity"/>
    <property type="evidence" value="ECO:0007669"/>
    <property type="project" value="UniProtKB-EC"/>
</dbReference>
<dbReference type="InterPro" id="IPR016187">
    <property type="entry name" value="CTDL_fold"/>
</dbReference>
<evidence type="ECO:0000259" key="1">
    <source>
        <dbReference type="Pfam" id="PF03781"/>
    </source>
</evidence>
<dbReference type="InterPro" id="IPR051043">
    <property type="entry name" value="Sulfatase_Mod_Factor_Kinase"/>
</dbReference>
<dbReference type="SUPFAM" id="SSF56436">
    <property type="entry name" value="C-type lectin-like"/>
    <property type="match status" value="1"/>
</dbReference>
<dbReference type="InterPro" id="IPR042095">
    <property type="entry name" value="SUMF_sf"/>
</dbReference>
<dbReference type="EMBL" id="UGUY01000001">
    <property type="protein sequence ID" value="SUD69095.1"/>
    <property type="molecule type" value="Genomic_DNA"/>
</dbReference>